<dbReference type="AlphaFoldDB" id="A0A2N3KMH1"/>
<dbReference type="Pfam" id="PF05940">
    <property type="entry name" value="NnrS"/>
    <property type="match status" value="1"/>
</dbReference>
<feature type="transmembrane region" description="Helical" evidence="1">
    <location>
        <begin position="35"/>
        <end position="55"/>
    </location>
</feature>
<feature type="transmembrane region" description="Helical" evidence="1">
    <location>
        <begin position="75"/>
        <end position="95"/>
    </location>
</feature>
<gene>
    <name evidence="2" type="ORF">COO20_19025</name>
</gene>
<feature type="transmembrane region" description="Helical" evidence="1">
    <location>
        <begin position="257"/>
        <end position="274"/>
    </location>
</feature>
<proteinExistence type="predicted"/>
<feature type="transmembrane region" description="Helical" evidence="1">
    <location>
        <begin position="230"/>
        <end position="251"/>
    </location>
</feature>
<feature type="transmembrane region" description="Helical" evidence="1">
    <location>
        <begin position="353"/>
        <end position="371"/>
    </location>
</feature>
<dbReference type="EMBL" id="NWTK01000014">
    <property type="protein sequence ID" value="PKR51755.1"/>
    <property type="molecule type" value="Genomic_DNA"/>
</dbReference>
<dbReference type="Proteomes" id="UP000233597">
    <property type="component" value="Unassembled WGS sequence"/>
</dbReference>
<feature type="transmembrane region" description="Helical" evidence="1">
    <location>
        <begin position="286"/>
        <end position="308"/>
    </location>
</feature>
<reference evidence="2 3" key="1">
    <citation type="submission" date="2017-09" db="EMBL/GenBank/DDBJ databases">
        <title>Biodiversity and function of Thalassospira species in the particle-attached aromatic-hydrocarbon-degrading consortia from the surface seawater of the South China Sea.</title>
        <authorList>
            <person name="Dong C."/>
            <person name="Liu R."/>
            <person name="Shao Z."/>
        </authorList>
    </citation>
    <scope>NUCLEOTIDE SEQUENCE [LARGE SCALE GENOMIC DNA]</scope>
    <source>
        <strain evidence="2 3">CSC1P2</strain>
    </source>
</reference>
<feature type="transmembrane region" description="Helical" evidence="1">
    <location>
        <begin position="102"/>
        <end position="122"/>
    </location>
</feature>
<dbReference type="OrthoDB" id="9770040at2"/>
<name>A0A2N3KMH1_9PROT</name>
<sequence length="412" mass="44109">MMVSRPIPILPTEPADAASSLSQPLPFWRGAFRPLFLFAGLQAIIGVVWWLSAMIHGLWAPQLGTTSLWHAHEMIFAFGGAALGGFLLTAIANWTGRPALKGAPIIALTTLWLAGRIAMIFATQTSTALLLVIELSYYLALLGLAARELIAGNNRRNLKILAIIGLLAMIDAVFVLAATGTIPLDAEIFPRAGIFIFLLLIALIGGRIIPGFTRNWLMRNGKLPDIAEPVSFNRFDALCMGALVTSIALVFTPWHQGAGVMLMASGLLHFARLSRWRGIHTFADPLVIMLHAAYFWLPTSLLLVGFAMLRPDLYAVNDALHAGGAGAMACMIMAVGGRAALGHTGRALVAGKIFTAAFALIWLATALRLLAPVFGGSYITLLAAATLCWVGGWVLFLLRYAPVLIGAPLKKA</sequence>
<comment type="caution">
    <text evidence="2">The sequence shown here is derived from an EMBL/GenBank/DDBJ whole genome shotgun (WGS) entry which is preliminary data.</text>
</comment>
<keyword evidence="1" id="KW-1133">Transmembrane helix</keyword>
<protein>
    <submittedName>
        <fullName evidence="2">Short-chain dehydrogenase</fullName>
    </submittedName>
</protein>
<evidence type="ECO:0000313" key="2">
    <source>
        <dbReference type="EMBL" id="PKR51755.1"/>
    </source>
</evidence>
<feature type="transmembrane region" description="Helical" evidence="1">
    <location>
        <begin position="320"/>
        <end position="341"/>
    </location>
</feature>
<feature type="transmembrane region" description="Helical" evidence="1">
    <location>
        <begin position="128"/>
        <end position="146"/>
    </location>
</feature>
<feature type="transmembrane region" description="Helical" evidence="1">
    <location>
        <begin position="377"/>
        <end position="401"/>
    </location>
</feature>
<feature type="transmembrane region" description="Helical" evidence="1">
    <location>
        <begin position="188"/>
        <end position="209"/>
    </location>
</feature>
<dbReference type="InterPro" id="IPR010266">
    <property type="entry name" value="NnrS"/>
</dbReference>
<keyword evidence="1" id="KW-0472">Membrane</keyword>
<evidence type="ECO:0000256" key="1">
    <source>
        <dbReference type="SAM" id="Phobius"/>
    </source>
</evidence>
<feature type="transmembrane region" description="Helical" evidence="1">
    <location>
        <begin position="158"/>
        <end position="182"/>
    </location>
</feature>
<evidence type="ECO:0000313" key="3">
    <source>
        <dbReference type="Proteomes" id="UP000233597"/>
    </source>
</evidence>
<keyword evidence="1" id="KW-0812">Transmembrane</keyword>
<organism evidence="2 3">
    <name type="scientific">Thalassospira marina</name>
    <dbReference type="NCBI Taxonomy" id="2048283"/>
    <lineage>
        <taxon>Bacteria</taxon>
        <taxon>Pseudomonadati</taxon>
        <taxon>Pseudomonadota</taxon>
        <taxon>Alphaproteobacteria</taxon>
        <taxon>Rhodospirillales</taxon>
        <taxon>Thalassospiraceae</taxon>
        <taxon>Thalassospira</taxon>
    </lineage>
</organism>
<accession>A0A2N3KMH1</accession>